<accession>A0AAV6NII8</accession>
<dbReference type="InterPro" id="IPR024975">
    <property type="entry name" value="NOV_C"/>
</dbReference>
<evidence type="ECO:0000313" key="4">
    <source>
        <dbReference type="EMBL" id="KAG6597285.1"/>
    </source>
</evidence>
<comment type="caution">
    <text evidence="4">The sequence shown here is derived from an EMBL/GenBank/DDBJ whole genome shotgun (WGS) entry which is preliminary data.</text>
</comment>
<dbReference type="PANTHER" id="PTHR32387">
    <property type="entry name" value="WU:FJ29H11"/>
    <property type="match status" value="1"/>
</dbReference>
<feature type="domain" description="Sacsin/Nov" evidence="3">
    <location>
        <begin position="1202"/>
        <end position="1295"/>
    </location>
</feature>
<dbReference type="InterPro" id="IPR058210">
    <property type="entry name" value="SACS/Nov_dom"/>
</dbReference>
<evidence type="ECO:0000259" key="3">
    <source>
        <dbReference type="Pfam" id="PF25794"/>
    </source>
</evidence>
<keyword evidence="5" id="KW-1185">Reference proteome</keyword>
<reference evidence="4 5" key="1">
    <citation type="journal article" date="2021" name="Hortic Res">
        <title>The domestication of Cucurbita argyrosperma as revealed by the genome of its wild relative.</title>
        <authorList>
            <person name="Barrera-Redondo J."/>
            <person name="Sanchez-de la Vega G."/>
            <person name="Aguirre-Liguori J.A."/>
            <person name="Castellanos-Morales G."/>
            <person name="Gutierrez-Guerrero Y.T."/>
            <person name="Aguirre-Dugua X."/>
            <person name="Aguirre-Planter E."/>
            <person name="Tenaillon M.I."/>
            <person name="Lira-Saade R."/>
            <person name="Eguiarte L.E."/>
        </authorList>
    </citation>
    <scope>NUCLEOTIDE SEQUENCE [LARGE SCALE GENOMIC DNA]</scope>
    <source>
        <strain evidence="4">JBR-2021</strain>
    </source>
</reference>
<dbReference type="PANTHER" id="PTHR32387:SF0">
    <property type="entry name" value="PROTEIN NO VEIN"/>
    <property type="match status" value="1"/>
</dbReference>
<gene>
    <name evidence="4" type="primary">NOV</name>
    <name evidence="4" type="ORF">SDJN03_10465</name>
</gene>
<dbReference type="InterPro" id="IPR052957">
    <property type="entry name" value="Auxin_embryo_med"/>
</dbReference>
<feature type="region of interest" description="Disordered" evidence="1">
    <location>
        <begin position="380"/>
        <end position="426"/>
    </location>
</feature>
<dbReference type="GO" id="GO:0009793">
    <property type="term" value="P:embryo development ending in seed dormancy"/>
    <property type="evidence" value="ECO:0007669"/>
    <property type="project" value="TreeGrafter"/>
</dbReference>
<dbReference type="GO" id="GO:0005634">
    <property type="term" value="C:nucleus"/>
    <property type="evidence" value="ECO:0007669"/>
    <property type="project" value="TreeGrafter"/>
</dbReference>
<feature type="region of interest" description="Disordered" evidence="1">
    <location>
        <begin position="440"/>
        <end position="475"/>
    </location>
</feature>
<feature type="region of interest" description="Disordered" evidence="1">
    <location>
        <begin position="1"/>
        <end position="42"/>
    </location>
</feature>
<evidence type="ECO:0000259" key="2">
    <source>
        <dbReference type="Pfam" id="PF13020"/>
    </source>
</evidence>
<feature type="region of interest" description="Disordered" evidence="1">
    <location>
        <begin position="74"/>
        <end position="125"/>
    </location>
</feature>
<protein>
    <submittedName>
        <fullName evidence="4">Protein NO VEIN</fullName>
    </submittedName>
</protein>
<dbReference type="NCBIfam" id="NF047352">
    <property type="entry name" value="P_loop_sacsin"/>
    <property type="match status" value="1"/>
</dbReference>
<feature type="compositionally biased region" description="Basic and acidic residues" evidence="1">
    <location>
        <begin position="391"/>
        <end position="401"/>
    </location>
</feature>
<sequence length="2749" mass="308194">MYGRPSRFAPSGAGRRQSQPQQQQQQQQPWPQPQPQAQFPAAPFFNPNVQLEALNHILQSSGGFIPGHQNVNFPMQNSNLPTQNHGFQFSQAPNPGFHFPQSARAGFHSPQPPNTSSQAHGKTKMPEEGVTRINNAVAEAHSDLLVAKESISAWKVSQSALSILQVDSWDSLGVRMQEIDALHRLIAMEGKINSFIHCFVGVRRITTLYELEKAICKNEGVNQFEELRLGPFLRHPLVLHYFSVNSEVTEVFNIKSEEIVTLLSKFMDVDACRNKDITVEDFLDFISRKRSIKKREMLGIRVQNLGMHISVIRKARRSEDDILSKYLTKSDEKRRKRPLFKMQKQQLDERFSAIAQRVESFSSVQKDFCGKHVRFASSSSEDEDSDVNTCENKKNGHDSSSDLKPSLQNSRSSDRASSCPYPSATEEMTRLGLKGEVIGHATPIGGQKHIMNSGTSKRKRKSRDQSHTIFGSSTSSKKVKVEASIPDKDSLYNSDEGSGDEAEYKITYNSMRMFITTWKDGCRDMTVDEVLKRMLHHYGIKFRSRIRVRSMLSSYPFIGLLNVAVSSIKNGMWDSIYDSLQTINLHELSNTHVEKQPVHESIDVGPSAEGALIKHVPKSIHGISVEDILNKVGQHIKFEQEIHSNGRFLLENRIHMLKQLCSCEFWLVEQFSAKDFKSLGHGDFFTLLQEHISMLPELRKFLMPEISERSPLEACMLQRQLVNLVSQACNSLSENELVSKQMICTLLTQQFPSISFKLTENGSMDDFMELVAEQKNSVVSKCVTFSVTLLGRCGSRDSSATLENDLLGATSVIAEFGQGVRTVESVTSEDAIKVLVRAPMLLDLNLWSHWDIIFAPALGPLVPWLQNEVNTENFLCLVTKEGKVVRIDHTATADSFLEAALQGSPFHTALKLLSIFVLLGGEKHVPLSLLKHHATRAFEVIIKNSVENIEMFDNWARGHEKVFCHQNIEPVASGNLSFELKKKISMRNKAIPLLSRFFVACLGYLPAEFRYLAADIMLSGMSFVIKDAASSILHECHKPEQRLMLHEIGLSLGVLEWIQDYHTISSSASSDLFADESAFLHDRSEINKNLHIGGVLTKPSASEQHVSLSIEENTCNEKMNVPSTNCTSKTFDDANGISCMSPASEPDGDKDAAQIILSIRRDEFGLDLDLPNSETGMLRKQHARLGRALHCLSQELYSQDSHFLLELVQNADDNIYPQSVEPTLAFIFEESGIVVLNNEEGFSAKNIRALCDVGNSTKKGSNAGYIGKKGIGFKSVFRVTDAPEIHSNGFHVKFDISEGQIGFVLPTIISPCNVGLYGRLASSASDLQDTNIWKTCIVLPFSSKLSGGGTLINNIVNMFADLHPSLLLFLHRLQCIKIRNMLDNSLIVMRKEIVGNGIIKVSHGEEKMTWLVVSQKLKADVIRHDVQSTEISIAFTLQEEENGTYIPFLAQQPVFAFLPLRMYGLKFIIQGDFVLPSSREEVDGDSPWNQWLLSEFPGLFVTAANFFCSLPCFENCPGKAITAYMSYIPLIGEVHGFFSCLPRLIISKLRMSNCLLLEGKDSEWVPPFKVLRGWNEQALNLLPNHLLREHLGLGFLDKDIILSDSVARALGIEEYGPKILVQFMSSLCQKHDNLKSMGLVWLGSCLNVLHNMLLQSSGQTAFELERNADLIRSLQKVPLIPLSDGTYSSVAEGTIWLHSDSSISTVDGKYGLEAFPSLNSKIRVVCPAFLSLFSVDNSHMDAPSVGNISRMLHRIGVQRLSAHEIIKVHVIPAISNESNLNGNGILMTEYVCFAMTHLLSSCPECNTENGFIVSELRNKAFILTNHGYRRPIEVPVHFSKDYGNPIDIDKIINVEMNWHEVDNTYLKHPVTHSLTSGLAKWRNFFQELGITDFVHVVEVNSSIANMPHTIMMNRTLDPELISSDSVVKDWESPELIDLLTLLSVHGNRHSCKYLLEVLDTLWDDRLSDKVMGCCISKSGGSSKQFQSAFMNSICDTQWVVSSMDNKLHYPKDLYYECDAVRSILGTSAPYAVPKVKSTKLVHDIGFKTRVTLDDALDILKVWRTEKLFKTSISQMCTFYTFLWNEMAASKQKILEEFHSGPFIFVPIVADSGHEDVVSGVFLSPKEVYWCDPIGSIDKIKDVYLQFSSTNMVDCPIIKTLCNIYPGLKRFFIDECGIFEYPPLCSYLQILKQFSAVALPSQASDFVFQVFLKWADGLKSGLLSSEDMAYLKECIGSSEFTVLPTEQDKWVSLHPSTSIVCCCDDKILRQQCKNMGKIDFVYFGEIDSVRTEAFSQLLKALGVPLLSEIVTREAKYYGLRDSSFKTSLMNWALPFAQRYMYSVHPERYAKLKQSGFCLQVIVVEKLFFRNVIKNSGRASDEQVPCSCLLQDKILYTTHDSDSHSLFMEFSRLLFGGTPELHLANFLHMITTMAESGSTKEQTEFFILNSQKVTKLPEEEPIWSLSSVTSLVETHNLPQTCLNPTLLNDHGSSSKSKKNAGNWPPVDWKTAPGFSYARENGFKTQPASSLPNCNLYIENMYEGIEKQTENLAPISTDTDWTYDGDSSAVSVASIVYGSSDNVGELVNHGDANPEAIGSQPDSSGFSWKNQLRTGTPNPVQAMATGRLGEQVAFKYFTEKFSNTVVEWVNEDSETGFPFDIIIGDDDNDNRQYIEVKSTRSTKKDWFDISVREWQFAVEKGESFSIAHVLLLANNVARVLVFKNPVKLCQSSKLQLALLMPKQQKEFSIVSS</sequence>
<feature type="compositionally biased region" description="Polar residues" evidence="1">
    <location>
        <begin position="74"/>
        <end position="93"/>
    </location>
</feature>
<name>A0AAV6NII8_9ROSI</name>
<evidence type="ECO:0000313" key="5">
    <source>
        <dbReference type="Proteomes" id="UP000685013"/>
    </source>
</evidence>
<dbReference type="GO" id="GO:0048364">
    <property type="term" value="P:root development"/>
    <property type="evidence" value="ECO:0007669"/>
    <property type="project" value="TreeGrafter"/>
</dbReference>
<proteinExistence type="predicted"/>
<dbReference type="GO" id="GO:0010305">
    <property type="term" value="P:leaf vascular tissue pattern formation"/>
    <property type="evidence" value="ECO:0007669"/>
    <property type="project" value="TreeGrafter"/>
</dbReference>
<dbReference type="Pfam" id="PF13020">
    <property type="entry name" value="NOV_C"/>
    <property type="match status" value="1"/>
</dbReference>
<feature type="compositionally biased region" description="Polar residues" evidence="1">
    <location>
        <begin position="402"/>
        <end position="411"/>
    </location>
</feature>
<feature type="domain" description="Protein NO VEIN C-terminal" evidence="2">
    <location>
        <begin position="2626"/>
        <end position="2712"/>
    </location>
</feature>
<dbReference type="EMBL" id="JAGKQH010000006">
    <property type="protein sequence ID" value="KAG6597285.1"/>
    <property type="molecule type" value="Genomic_DNA"/>
</dbReference>
<evidence type="ECO:0000256" key="1">
    <source>
        <dbReference type="SAM" id="MobiDB-lite"/>
    </source>
</evidence>
<feature type="non-terminal residue" evidence="4">
    <location>
        <position position="1"/>
    </location>
</feature>
<feature type="compositionally biased region" description="Low complexity" evidence="1">
    <location>
        <begin position="19"/>
        <end position="42"/>
    </location>
</feature>
<dbReference type="Proteomes" id="UP000685013">
    <property type="component" value="Chromosome 6"/>
</dbReference>
<dbReference type="Pfam" id="PF25794">
    <property type="entry name" value="SACS"/>
    <property type="match status" value="1"/>
</dbReference>
<organism evidence="4 5">
    <name type="scientific">Cucurbita argyrosperma subsp. sororia</name>
    <dbReference type="NCBI Taxonomy" id="37648"/>
    <lineage>
        <taxon>Eukaryota</taxon>
        <taxon>Viridiplantae</taxon>
        <taxon>Streptophyta</taxon>
        <taxon>Embryophyta</taxon>
        <taxon>Tracheophyta</taxon>
        <taxon>Spermatophyta</taxon>
        <taxon>Magnoliopsida</taxon>
        <taxon>eudicotyledons</taxon>
        <taxon>Gunneridae</taxon>
        <taxon>Pentapetalae</taxon>
        <taxon>rosids</taxon>
        <taxon>fabids</taxon>
        <taxon>Cucurbitales</taxon>
        <taxon>Cucurbitaceae</taxon>
        <taxon>Cucurbiteae</taxon>
        <taxon>Cucurbita</taxon>
    </lineage>
</organism>